<sequence>MTLSSNLVPFPVPLGLALGVSLNDRCQTMMLKMGFKLSGLGELGVWCLCSCCVIRWHLHGGMVMVSSSGEASHPPLAFTPSLVRLKEAPVKGTAPTW</sequence>
<protein>
    <submittedName>
        <fullName evidence="1">Uncharacterized protein</fullName>
    </submittedName>
</protein>
<reference evidence="1" key="1">
    <citation type="submission" date="2023-06" db="EMBL/GenBank/DDBJ databases">
        <title>Genome-scale phylogeny and comparative genomics of the fungal order Sordariales.</title>
        <authorList>
            <consortium name="Lawrence Berkeley National Laboratory"/>
            <person name="Hensen N."/>
            <person name="Bonometti L."/>
            <person name="Westerberg I."/>
            <person name="Brannstrom I.O."/>
            <person name="Guillou S."/>
            <person name="Cros-Aarteil S."/>
            <person name="Calhoun S."/>
            <person name="Haridas S."/>
            <person name="Kuo A."/>
            <person name="Mondo S."/>
            <person name="Pangilinan J."/>
            <person name="Riley R."/>
            <person name="LaButti K."/>
            <person name="Andreopoulos B."/>
            <person name="Lipzen A."/>
            <person name="Chen C."/>
            <person name="Yanf M."/>
            <person name="Daum C."/>
            <person name="Ng V."/>
            <person name="Clum A."/>
            <person name="Steindorff A."/>
            <person name="Ohm R."/>
            <person name="Martin F."/>
            <person name="Silar P."/>
            <person name="Natvig D."/>
            <person name="Lalanne C."/>
            <person name="Gautier V."/>
            <person name="Ament-velasquez S.L."/>
            <person name="Kruys A."/>
            <person name="Hutchinson M.I."/>
            <person name="Powell A.J."/>
            <person name="Barry K."/>
            <person name="Miller A.N."/>
            <person name="Grigoriev I.V."/>
            <person name="Debuchy R."/>
            <person name="Gladieux P."/>
            <person name="Thoren M.H."/>
            <person name="Johannesson H."/>
        </authorList>
    </citation>
    <scope>NUCLEOTIDE SEQUENCE</scope>
    <source>
        <strain evidence="1">SMH3187-1</strain>
    </source>
</reference>
<evidence type="ECO:0000313" key="1">
    <source>
        <dbReference type="EMBL" id="KAK0752794.1"/>
    </source>
</evidence>
<dbReference type="EMBL" id="JAUKUD010000001">
    <property type="protein sequence ID" value="KAK0752794.1"/>
    <property type="molecule type" value="Genomic_DNA"/>
</dbReference>
<dbReference type="AlphaFoldDB" id="A0AA40F7U3"/>
<name>A0AA40F7U3_9PEZI</name>
<proteinExistence type="predicted"/>
<gene>
    <name evidence="1" type="ORF">B0T18DRAFT_2582</name>
</gene>
<dbReference type="Proteomes" id="UP001172155">
    <property type="component" value="Unassembled WGS sequence"/>
</dbReference>
<comment type="caution">
    <text evidence="1">The sequence shown here is derived from an EMBL/GenBank/DDBJ whole genome shotgun (WGS) entry which is preliminary data.</text>
</comment>
<evidence type="ECO:0000313" key="2">
    <source>
        <dbReference type="Proteomes" id="UP001172155"/>
    </source>
</evidence>
<organism evidence="1 2">
    <name type="scientific">Schizothecium vesticola</name>
    <dbReference type="NCBI Taxonomy" id="314040"/>
    <lineage>
        <taxon>Eukaryota</taxon>
        <taxon>Fungi</taxon>
        <taxon>Dikarya</taxon>
        <taxon>Ascomycota</taxon>
        <taxon>Pezizomycotina</taxon>
        <taxon>Sordariomycetes</taxon>
        <taxon>Sordariomycetidae</taxon>
        <taxon>Sordariales</taxon>
        <taxon>Schizotheciaceae</taxon>
        <taxon>Schizothecium</taxon>
    </lineage>
</organism>
<keyword evidence="2" id="KW-1185">Reference proteome</keyword>
<accession>A0AA40F7U3</accession>